<protein>
    <recommendedName>
        <fullName evidence="3">Hpr(Ser) kinase/phosphatase</fullName>
    </recommendedName>
</protein>
<dbReference type="InterPro" id="IPR027417">
    <property type="entry name" value="P-loop_NTPase"/>
</dbReference>
<dbReference type="AlphaFoldDB" id="A0A6I4SP99"/>
<organism evidence="1 2">
    <name type="scientific">Pontixanthobacter gangjinensis</name>
    <dbReference type="NCBI Taxonomy" id="1028742"/>
    <lineage>
        <taxon>Bacteria</taxon>
        <taxon>Pseudomonadati</taxon>
        <taxon>Pseudomonadota</taxon>
        <taxon>Alphaproteobacteria</taxon>
        <taxon>Sphingomonadales</taxon>
        <taxon>Erythrobacteraceae</taxon>
        <taxon>Pontixanthobacter</taxon>
    </lineage>
</organism>
<dbReference type="OrthoDB" id="3213869at2"/>
<keyword evidence="2" id="KW-1185">Reference proteome</keyword>
<accession>A0A6I4SP99</accession>
<evidence type="ECO:0000313" key="1">
    <source>
        <dbReference type="EMBL" id="MXO57603.1"/>
    </source>
</evidence>
<dbReference type="RefSeq" id="WP_160598664.1">
    <property type="nucleotide sequence ID" value="NZ_WTYS01000001.1"/>
</dbReference>
<reference evidence="1 2" key="1">
    <citation type="submission" date="2019-12" db="EMBL/GenBank/DDBJ databases">
        <title>Genomic-based taxomic classification of the family Erythrobacteraceae.</title>
        <authorList>
            <person name="Xu L."/>
        </authorList>
    </citation>
    <scope>NUCLEOTIDE SEQUENCE [LARGE SCALE GENOMIC DNA]</scope>
    <source>
        <strain evidence="1 2">JCM 17802</strain>
    </source>
</reference>
<dbReference type="EMBL" id="WTYS01000001">
    <property type="protein sequence ID" value="MXO57603.1"/>
    <property type="molecule type" value="Genomic_DNA"/>
</dbReference>
<dbReference type="SUPFAM" id="SSF53795">
    <property type="entry name" value="PEP carboxykinase-like"/>
    <property type="match status" value="1"/>
</dbReference>
<sequence length="311" mass="33606">MPTYKAYGLTINSDITLPALEQLAAPDATSAADIVFEEGRVPVGAGGANKFRNWEAGPGRFMSHFFEVGRFLVTDGNSVLYHRESSADDTQIVSVLLGTCLGAALMQRRILPIHSCCVLTDKGAVLVMGRSGAGKSTTLGGLLELGLPMMADDVTGLTISDSGVPMAIPAFPSIRLWQDSLKTLGHTPQGLAKVRSDMEKFYLPSGTFHDRPEPIRGIAYISASNASELSCEGIAPAHKVESLSRFIFRKNFIDGMEMRRFAFQTVADAVKELPMVRIVRPAQAVPPRKIAETILRSLELIEAGNAFEPAR</sequence>
<name>A0A6I4SP99_9SPHN</name>
<evidence type="ECO:0008006" key="3">
    <source>
        <dbReference type="Google" id="ProtNLM"/>
    </source>
</evidence>
<comment type="caution">
    <text evidence="1">The sequence shown here is derived from an EMBL/GenBank/DDBJ whole genome shotgun (WGS) entry which is preliminary data.</text>
</comment>
<evidence type="ECO:0000313" key="2">
    <source>
        <dbReference type="Proteomes" id="UP000468943"/>
    </source>
</evidence>
<dbReference type="Gene3D" id="3.40.50.300">
    <property type="entry name" value="P-loop containing nucleotide triphosphate hydrolases"/>
    <property type="match status" value="1"/>
</dbReference>
<dbReference type="Proteomes" id="UP000468943">
    <property type="component" value="Unassembled WGS sequence"/>
</dbReference>
<gene>
    <name evidence="1" type="ORF">GRI36_12010</name>
</gene>
<proteinExistence type="predicted"/>